<evidence type="ECO:0000313" key="10">
    <source>
        <dbReference type="EMBL" id="CAD7668681.1"/>
    </source>
</evidence>
<evidence type="ECO:0000256" key="4">
    <source>
        <dbReference type="ARBA" id="ARBA00022737"/>
    </source>
</evidence>
<proteinExistence type="predicted"/>
<dbReference type="Proteomes" id="UP000728032">
    <property type="component" value="Unassembled WGS sequence"/>
</dbReference>
<evidence type="ECO:0000256" key="5">
    <source>
        <dbReference type="ARBA" id="ARBA00022741"/>
    </source>
</evidence>
<feature type="non-terminal residue" evidence="11">
    <location>
        <position position="1"/>
    </location>
</feature>
<reference evidence="11" key="1">
    <citation type="submission" date="2020-11" db="EMBL/GenBank/DDBJ databases">
        <authorList>
            <person name="Tran Van P."/>
        </authorList>
    </citation>
    <scope>NUCLEOTIDE SEQUENCE</scope>
</reference>
<dbReference type="Pfam" id="PF00664">
    <property type="entry name" value="ABC_membrane"/>
    <property type="match status" value="1"/>
</dbReference>
<dbReference type="InterPro" id="IPR011527">
    <property type="entry name" value="ABC1_TM_dom"/>
</dbReference>
<dbReference type="InterPro" id="IPR050173">
    <property type="entry name" value="ABC_transporter_C-like"/>
</dbReference>
<keyword evidence="5" id="KW-0547">Nucleotide-binding</keyword>
<evidence type="ECO:0000256" key="2">
    <source>
        <dbReference type="ARBA" id="ARBA00022448"/>
    </source>
</evidence>
<keyword evidence="6" id="KW-0067">ATP-binding</keyword>
<feature type="domain" description="ABC transmembrane type-1" evidence="9">
    <location>
        <begin position="1"/>
        <end position="112"/>
    </location>
</feature>
<name>A0A7R9MVG0_9ACAR</name>
<evidence type="ECO:0000256" key="1">
    <source>
        <dbReference type="ARBA" id="ARBA00004127"/>
    </source>
</evidence>
<dbReference type="AlphaFoldDB" id="A0A7R9MVG0"/>
<gene>
    <name evidence="10" type="ORF">ONB1V03_LOCUS23550</name>
    <name evidence="11" type="ORF">ONB1V03_LOCUS23552</name>
</gene>
<dbReference type="EMBL" id="CAJPVJ010060695">
    <property type="protein sequence ID" value="CAG2184132.1"/>
    <property type="molecule type" value="Genomic_DNA"/>
</dbReference>
<organism evidence="11">
    <name type="scientific">Oppiella nova</name>
    <dbReference type="NCBI Taxonomy" id="334625"/>
    <lineage>
        <taxon>Eukaryota</taxon>
        <taxon>Metazoa</taxon>
        <taxon>Ecdysozoa</taxon>
        <taxon>Arthropoda</taxon>
        <taxon>Chelicerata</taxon>
        <taxon>Arachnida</taxon>
        <taxon>Acari</taxon>
        <taxon>Acariformes</taxon>
        <taxon>Sarcoptiformes</taxon>
        <taxon>Oribatida</taxon>
        <taxon>Brachypylina</taxon>
        <taxon>Oppioidea</taxon>
        <taxon>Oppiidae</taxon>
        <taxon>Oppiella</taxon>
    </lineage>
</organism>
<dbReference type="PROSITE" id="PS50929">
    <property type="entry name" value="ABC_TM1F"/>
    <property type="match status" value="1"/>
</dbReference>
<evidence type="ECO:0000256" key="3">
    <source>
        <dbReference type="ARBA" id="ARBA00022692"/>
    </source>
</evidence>
<accession>A0A7R9MVG0</accession>
<sequence>SNARSPVIGHFSETLSGAANIRAYDMSKQFIDEFNLLVDTHHNTTYEATVANRWLSTRLEFLGYSIVFIDALFIILTRKSVSPGMAGLTLTYAMKITGNLNAVVNASTTLETDIVSVERCIEYTQTPTEVPVV</sequence>
<keyword evidence="2" id="KW-0813">Transport</keyword>
<dbReference type="PANTHER" id="PTHR24223">
    <property type="entry name" value="ATP-BINDING CASSETTE SUB-FAMILY C"/>
    <property type="match status" value="1"/>
</dbReference>
<dbReference type="GO" id="GO:0005524">
    <property type="term" value="F:ATP binding"/>
    <property type="evidence" value="ECO:0007669"/>
    <property type="project" value="UniProtKB-KW"/>
</dbReference>
<evidence type="ECO:0000259" key="9">
    <source>
        <dbReference type="PROSITE" id="PS50929"/>
    </source>
</evidence>
<dbReference type="GO" id="GO:0140359">
    <property type="term" value="F:ABC-type transporter activity"/>
    <property type="evidence" value="ECO:0007669"/>
    <property type="project" value="InterPro"/>
</dbReference>
<keyword evidence="3" id="KW-0812">Transmembrane</keyword>
<keyword evidence="7" id="KW-1133">Transmembrane helix</keyword>
<dbReference type="Gene3D" id="1.20.1560.10">
    <property type="entry name" value="ABC transporter type 1, transmembrane domain"/>
    <property type="match status" value="1"/>
</dbReference>
<dbReference type="SUPFAM" id="SSF90123">
    <property type="entry name" value="ABC transporter transmembrane region"/>
    <property type="match status" value="1"/>
</dbReference>
<dbReference type="PANTHER" id="PTHR24223:SF443">
    <property type="entry name" value="MULTIDRUG-RESISTANCE LIKE PROTEIN 1, ISOFORM I"/>
    <property type="match status" value="1"/>
</dbReference>
<dbReference type="GO" id="GO:0016020">
    <property type="term" value="C:membrane"/>
    <property type="evidence" value="ECO:0007669"/>
    <property type="project" value="InterPro"/>
</dbReference>
<dbReference type="OrthoDB" id="6511196at2759"/>
<dbReference type="EMBL" id="CAJPVJ010060686">
    <property type="protein sequence ID" value="CAG2184130.1"/>
    <property type="molecule type" value="Genomic_DNA"/>
</dbReference>
<evidence type="ECO:0000256" key="7">
    <source>
        <dbReference type="ARBA" id="ARBA00022989"/>
    </source>
</evidence>
<dbReference type="GO" id="GO:0012505">
    <property type="term" value="C:endomembrane system"/>
    <property type="evidence" value="ECO:0007669"/>
    <property type="project" value="UniProtKB-SubCell"/>
</dbReference>
<evidence type="ECO:0000256" key="8">
    <source>
        <dbReference type="ARBA" id="ARBA00023136"/>
    </source>
</evidence>
<dbReference type="EMBL" id="OC975511">
    <property type="protein sequence ID" value="CAD7668681.1"/>
    <property type="molecule type" value="Genomic_DNA"/>
</dbReference>
<evidence type="ECO:0000313" key="12">
    <source>
        <dbReference type="Proteomes" id="UP000728032"/>
    </source>
</evidence>
<evidence type="ECO:0000256" key="6">
    <source>
        <dbReference type="ARBA" id="ARBA00022840"/>
    </source>
</evidence>
<comment type="subcellular location">
    <subcellularLocation>
        <location evidence="1">Endomembrane system</location>
        <topology evidence="1">Multi-pass membrane protein</topology>
    </subcellularLocation>
</comment>
<protein>
    <recommendedName>
        <fullName evidence="9">ABC transmembrane type-1 domain-containing protein</fullName>
    </recommendedName>
</protein>
<dbReference type="EMBL" id="OC975520">
    <property type="protein sequence ID" value="CAD7668683.1"/>
    <property type="molecule type" value="Genomic_DNA"/>
</dbReference>
<keyword evidence="8" id="KW-0472">Membrane</keyword>
<keyword evidence="4" id="KW-0677">Repeat</keyword>
<keyword evidence="12" id="KW-1185">Reference proteome</keyword>
<evidence type="ECO:0000313" key="11">
    <source>
        <dbReference type="EMBL" id="CAD7668683.1"/>
    </source>
</evidence>
<dbReference type="InterPro" id="IPR036640">
    <property type="entry name" value="ABC1_TM_sf"/>
</dbReference>